<dbReference type="GO" id="GO:0016813">
    <property type="term" value="F:hydrolase activity, acting on carbon-nitrogen (but not peptide) bonds, in linear amidines"/>
    <property type="evidence" value="ECO:0007669"/>
    <property type="project" value="InterPro"/>
</dbReference>
<evidence type="ECO:0000256" key="3">
    <source>
        <dbReference type="PIRSR" id="PIRSR001235-1"/>
    </source>
</evidence>
<keyword evidence="3" id="KW-0479">Metal-binding</keyword>
<feature type="binding site" evidence="3">
    <location>
        <position position="413"/>
    </location>
    <ligand>
        <name>Zn(2+)</name>
        <dbReference type="ChEBI" id="CHEBI:29105"/>
        <label>2</label>
    </ligand>
</feature>
<sequence length="443" mass="46540">MNLPLHPAKASVQAIAERAQDHVDATRLATSLVALAAFGGRDDGGVSRETLTDIDLAARRHLIAQARALGCQVGIDDCGNLFFRRAGQRDLPPVLTGSHADTQPVGGKYDGAYGVLAGLEVIAALNAAGIETLRPVEVVSWTNEEGSRFGPGAMGSSAFVDPSRLAGYREAADQGGVRFGDALDAALADSDDVTRVPMARPMAACVELHIEQGPMLEAAHVPLGVVTGIQAVRWFEVTCVGTMAHAGTTPMAVRRDAMAVAVAIAQELYSMASRDTGASTTPGAPELRLTLGRWAVAPNSVNTIPGRVTFTVDMRCLDDAVLDHAEAALRATCLRLASSPDAVTVSRFFHRTPTHFPESMLGPIERACARASAQAGRAQPIRLTSGAFHDAMYLADHCPTAMIFVPSKGGISHNAAEDTDSAELFLGVQALAYTVAELASREP</sequence>
<dbReference type="AlphaFoldDB" id="A0A4Q7RRJ3"/>
<feature type="binding site" evidence="3">
    <location>
        <position position="145"/>
    </location>
    <ligand>
        <name>Zn(2+)</name>
        <dbReference type="ChEBI" id="CHEBI:29105"/>
        <label>2</label>
    </ligand>
</feature>
<evidence type="ECO:0000313" key="5">
    <source>
        <dbReference type="EMBL" id="RZT35547.1"/>
    </source>
</evidence>
<dbReference type="Proteomes" id="UP000291078">
    <property type="component" value="Unassembled WGS sequence"/>
</dbReference>
<dbReference type="NCBIfam" id="TIGR01879">
    <property type="entry name" value="hydantase"/>
    <property type="match status" value="1"/>
</dbReference>
<evidence type="ECO:0000313" key="6">
    <source>
        <dbReference type="Proteomes" id="UP000291078"/>
    </source>
</evidence>
<gene>
    <name evidence="5" type="ORF">EV147_4008</name>
</gene>
<comment type="similarity">
    <text evidence="1">Belongs to the peptidase M20 family.</text>
</comment>
<accession>A0A4Q7RRJ3</accession>
<evidence type="ECO:0000256" key="2">
    <source>
        <dbReference type="ARBA" id="ARBA00022801"/>
    </source>
</evidence>
<evidence type="ECO:0000259" key="4">
    <source>
        <dbReference type="Pfam" id="PF07687"/>
    </source>
</evidence>
<name>A0A4Q7RRJ3_9BURK</name>
<keyword evidence="2 5" id="KW-0378">Hydrolase</keyword>
<dbReference type="GO" id="GO:0046872">
    <property type="term" value="F:metal ion binding"/>
    <property type="evidence" value="ECO:0007669"/>
    <property type="project" value="UniProtKB-KW"/>
</dbReference>
<dbReference type="OrthoDB" id="9808195at2"/>
<dbReference type="InterPro" id="IPR002933">
    <property type="entry name" value="Peptidase_M20"/>
</dbReference>
<dbReference type="Gene3D" id="3.30.70.360">
    <property type="match status" value="1"/>
</dbReference>
<dbReference type="Gene3D" id="3.40.630.10">
    <property type="entry name" value="Zn peptidases"/>
    <property type="match status" value="1"/>
</dbReference>
<comment type="cofactor">
    <cofactor evidence="3">
        <name>Zn(2+)</name>
        <dbReference type="ChEBI" id="CHEBI:29105"/>
    </cofactor>
    <text evidence="3">Binds 2 Zn(2+) ions per subunit.</text>
</comment>
<dbReference type="Pfam" id="PF07687">
    <property type="entry name" value="M20_dimer"/>
    <property type="match status" value="1"/>
</dbReference>
<feature type="binding site" evidence="3">
    <location>
        <position position="110"/>
    </location>
    <ligand>
        <name>Zn(2+)</name>
        <dbReference type="ChEBI" id="CHEBI:29105"/>
        <label>1</label>
    </ligand>
</feature>
<feature type="binding site" evidence="3">
    <location>
        <position position="110"/>
    </location>
    <ligand>
        <name>Zn(2+)</name>
        <dbReference type="ChEBI" id="CHEBI:29105"/>
        <label>2</label>
    </ligand>
</feature>
<proteinExistence type="inferred from homology"/>
<dbReference type="SUPFAM" id="SSF53187">
    <property type="entry name" value="Zn-dependent exopeptidases"/>
    <property type="match status" value="1"/>
</dbReference>
<dbReference type="EMBL" id="SGXM01000006">
    <property type="protein sequence ID" value="RZT35547.1"/>
    <property type="molecule type" value="Genomic_DNA"/>
</dbReference>
<dbReference type="SUPFAM" id="SSF55031">
    <property type="entry name" value="Bacterial exopeptidase dimerisation domain"/>
    <property type="match status" value="1"/>
</dbReference>
<feature type="binding site" evidence="3">
    <location>
        <position position="209"/>
    </location>
    <ligand>
        <name>Zn(2+)</name>
        <dbReference type="ChEBI" id="CHEBI:29105"/>
        <label>1</label>
    </ligand>
</feature>
<dbReference type="PANTHER" id="PTHR32494:SF5">
    <property type="entry name" value="ALLANTOATE AMIDOHYDROLASE"/>
    <property type="match status" value="1"/>
</dbReference>
<feature type="domain" description="Peptidase M20 dimerisation" evidence="4">
    <location>
        <begin position="232"/>
        <end position="332"/>
    </location>
</feature>
<dbReference type="Pfam" id="PF01546">
    <property type="entry name" value="Peptidase_M20"/>
    <property type="match status" value="1"/>
</dbReference>
<dbReference type="InterPro" id="IPR010158">
    <property type="entry name" value="Amidase_Cbmase"/>
</dbReference>
<dbReference type="InterPro" id="IPR036264">
    <property type="entry name" value="Bact_exopeptidase_dim_dom"/>
</dbReference>
<keyword evidence="6" id="KW-1185">Reference proteome</keyword>
<feature type="binding site" evidence="3">
    <location>
        <position position="99"/>
    </location>
    <ligand>
        <name>Zn(2+)</name>
        <dbReference type="ChEBI" id="CHEBI:29105"/>
        <label>1</label>
    </ligand>
</feature>
<dbReference type="RefSeq" id="WP_130392940.1">
    <property type="nucleotide sequence ID" value="NZ_SGXM01000006.1"/>
</dbReference>
<dbReference type="InterPro" id="IPR011650">
    <property type="entry name" value="Peptidase_M20_dimer"/>
</dbReference>
<dbReference type="PIRSF" id="PIRSF001235">
    <property type="entry name" value="Amidase_carbamoylase"/>
    <property type="match status" value="1"/>
</dbReference>
<protein>
    <submittedName>
        <fullName evidence="5">N-carbamoyl-L-amino-acid hydrolase</fullName>
    </submittedName>
</protein>
<dbReference type="PANTHER" id="PTHR32494">
    <property type="entry name" value="ALLANTOATE DEIMINASE-RELATED"/>
    <property type="match status" value="1"/>
</dbReference>
<comment type="caution">
    <text evidence="5">The sequence shown here is derived from an EMBL/GenBank/DDBJ whole genome shotgun (WGS) entry which is preliminary data.</text>
</comment>
<reference evidence="5 6" key="1">
    <citation type="journal article" date="2015" name="Stand. Genomic Sci.">
        <title>Genomic Encyclopedia of Bacterial and Archaeal Type Strains, Phase III: the genomes of soil and plant-associated and newly described type strains.</title>
        <authorList>
            <person name="Whitman W.B."/>
            <person name="Woyke T."/>
            <person name="Klenk H.P."/>
            <person name="Zhou Y."/>
            <person name="Lilburn T.G."/>
            <person name="Beck B.J."/>
            <person name="De Vos P."/>
            <person name="Vandamme P."/>
            <person name="Eisen J.A."/>
            <person name="Garrity G."/>
            <person name="Hugenholtz P."/>
            <person name="Kyrpides N.C."/>
        </authorList>
    </citation>
    <scope>NUCLEOTIDE SEQUENCE [LARGE SCALE GENOMIC DNA]</scope>
    <source>
        <strain evidence="5 6">ASC-9842</strain>
    </source>
</reference>
<organism evidence="5 6">
    <name type="scientific">Cupriavidus agavae</name>
    <dbReference type="NCBI Taxonomy" id="1001822"/>
    <lineage>
        <taxon>Bacteria</taxon>
        <taxon>Pseudomonadati</taxon>
        <taxon>Pseudomonadota</taxon>
        <taxon>Betaproteobacteria</taxon>
        <taxon>Burkholderiales</taxon>
        <taxon>Burkholderiaceae</taxon>
        <taxon>Cupriavidus</taxon>
    </lineage>
</organism>
<dbReference type="CDD" id="cd03884">
    <property type="entry name" value="M20_bAS"/>
    <property type="match status" value="1"/>
</dbReference>
<keyword evidence="3" id="KW-0862">Zinc</keyword>
<evidence type="ECO:0000256" key="1">
    <source>
        <dbReference type="ARBA" id="ARBA00006153"/>
    </source>
</evidence>